<dbReference type="EMBL" id="QTSX02006431">
    <property type="protein sequence ID" value="KAJ9054643.1"/>
    <property type="molecule type" value="Genomic_DNA"/>
</dbReference>
<proteinExistence type="predicted"/>
<evidence type="ECO:0000313" key="2">
    <source>
        <dbReference type="Proteomes" id="UP001165960"/>
    </source>
</evidence>
<comment type="caution">
    <text evidence="1">The sequence shown here is derived from an EMBL/GenBank/DDBJ whole genome shotgun (WGS) entry which is preliminary data.</text>
</comment>
<accession>A0ACC2RX66</accession>
<protein>
    <submittedName>
        <fullName evidence="1">Uncharacterized protein</fullName>
    </submittedName>
</protein>
<reference evidence="1" key="1">
    <citation type="submission" date="2022-04" db="EMBL/GenBank/DDBJ databases">
        <title>Genome of the entomopathogenic fungus Entomophthora muscae.</title>
        <authorList>
            <person name="Elya C."/>
            <person name="Lovett B.R."/>
            <person name="Lee E."/>
            <person name="Macias A.M."/>
            <person name="Hajek A.E."/>
            <person name="De Bivort B.L."/>
            <person name="Kasson M.T."/>
            <person name="De Fine Licht H.H."/>
            <person name="Stajich J.E."/>
        </authorList>
    </citation>
    <scope>NUCLEOTIDE SEQUENCE</scope>
    <source>
        <strain evidence="1">Berkeley</strain>
    </source>
</reference>
<name>A0ACC2RX66_9FUNG</name>
<keyword evidence="2" id="KW-1185">Reference proteome</keyword>
<gene>
    <name evidence="1" type="ORF">DSO57_1011875</name>
</gene>
<organism evidence="1 2">
    <name type="scientific">Entomophthora muscae</name>
    <dbReference type="NCBI Taxonomy" id="34485"/>
    <lineage>
        <taxon>Eukaryota</taxon>
        <taxon>Fungi</taxon>
        <taxon>Fungi incertae sedis</taxon>
        <taxon>Zoopagomycota</taxon>
        <taxon>Entomophthoromycotina</taxon>
        <taxon>Entomophthoromycetes</taxon>
        <taxon>Entomophthorales</taxon>
        <taxon>Entomophthoraceae</taxon>
        <taxon>Entomophthora</taxon>
    </lineage>
</organism>
<dbReference type="Proteomes" id="UP001165960">
    <property type="component" value="Unassembled WGS sequence"/>
</dbReference>
<sequence>MLEEAFKPCGKESEHAKGQNITCTAALPHIKDGMSIYNLTTRTQVAFYLFLLADGSDNLSYNKNIWPGEPGYGTRAMVYPRDLHAFLKDSSEILKDHPDLKEYAERKYDDGDTNGKNKALEILMDDKYSFLPGAWWIRQGAEKTYPTCKNFTTSLTNKLTMEKFDEIYKQCMSTNSNVKRRDIFKKTYNAIKCSPS</sequence>
<evidence type="ECO:0000313" key="1">
    <source>
        <dbReference type="EMBL" id="KAJ9054643.1"/>
    </source>
</evidence>